<protein>
    <submittedName>
        <fullName evidence="1">Uncharacterized protein</fullName>
    </submittedName>
</protein>
<sequence>MPIDMTIAGAMGLKAVAAAKAASAAAKQAAAQAIAMAQNTNLAALQAEQAQANLEKYVYGVPVSSIPPSVSPMPPAAIHPYPMKAELPLLPGVLVSSELVARDRTAKAARHEPKASRNSRVWKRDLGTFL</sequence>
<proteinExistence type="predicted"/>
<comment type="caution">
    <text evidence="1">The sequence shown here is derived from an EMBL/GenBank/DDBJ whole genome shotgun (WGS) entry which is preliminary data.</text>
</comment>
<keyword evidence="2" id="KW-1185">Reference proteome</keyword>
<evidence type="ECO:0000313" key="1">
    <source>
        <dbReference type="EMBL" id="CAJ1377642.1"/>
    </source>
</evidence>
<gene>
    <name evidence="1" type="ORF">EVOR1521_LOCUS6376</name>
</gene>
<dbReference type="AlphaFoldDB" id="A0AA36MSR6"/>
<name>A0AA36MSR6_9DINO</name>
<accession>A0AA36MSR6</accession>
<dbReference type="Proteomes" id="UP001178507">
    <property type="component" value="Unassembled WGS sequence"/>
</dbReference>
<organism evidence="1 2">
    <name type="scientific">Effrenium voratum</name>
    <dbReference type="NCBI Taxonomy" id="2562239"/>
    <lineage>
        <taxon>Eukaryota</taxon>
        <taxon>Sar</taxon>
        <taxon>Alveolata</taxon>
        <taxon>Dinophyceae</taxon>
        <taxon>Suessiales</taxon>
        <taxon>Symbiodiniaceae</taxon>
        <taxon>Effrenium</taxon>
    </lineage>
</organism>
<dbReference type="EMBL" id="CAUJNA010000477">
    <property type="protein sequence ID" value="CAJ1377642.1"/>
    <property type="molecule type" value="Genomic_DNA"/>
</dbReference>
<reference evidence="1" key="1">
    <citation type="submission" date="2023-08" db="EMBL/GenBank/DDBJ databases">
        <authorList>
            <person name="Chen Y."/>
            <person name="Shah S."/>
            <person name="Dougan E. K."/>
            <person name="Thang M."/>
            <person name="Chan C."/>
        </authorList>
    </citation>
    <scope>NUCLEOTIDE SEQUENCE</scope>
</reference>
<evidence type="ECO:0000313" key="2">
    <source>
        <dbReference type="Proteomes" id="UP001178507"/>
    </source>
</evidence>